<feature type="domain" description="UspA" evidence="2">
    <location>
        <begin position="68"/>
        <end position="187"/>
    </location>
</feature>
<dbReference type="PRINTS" id="PR01438">
    <property type="entry name" value="UNVRSLSTRESS"/>
</dbReference>
<dbReference type="Pfam" id="PF00582">
    <property type="entry name" value="Usp"/>
    <property type="match status" value="2"/>
</dbReference>
<dbReference type="InterPro" id="IPR014729">
    <property type="entry name" value="Rossmann-like_a/b/a_fold"/>
</dbReference>
<feature type="domain" description="UspA" evidence="2">
    <location>
        <begin position="200"/>
        <end position="236"/>
    </location>
</feature>
<protein>
    <submittedName>
        <fullName evidence="3">Universal stress protein</fullName>
    </submittedName>
</protein>
<evidence type="ECO:0000313" key="3">
    <source>
        <dbReference type="EMBL" id="MDI6105876.1"/>
    </source>
</evidence>
<comment type="similarity">
    <text evidence="1">Belongs to the universal stress protein A family.</text>
</comment>
<dbReference type="InterPro" id="IPR006016">
    <property type="entry name" value="UspA"/>
</dbReference>
<dbReference type="Proteomes" id="UP001241758">
    <property type="component" value="Unassembled WGS sequence"/>
</dbReference>
<evidence type="ECO:0000313" key="4">
    <source>
        <dbReference type="Proteomes" id="UP001241758"/>
    </source>
</evidence>
<sequence length="311" mass="32584">MTNIDTARAETEARRHTADLRRPTRFGEAINRYLGAVGYPDPYTAPPAAVGATGAVSRAERLPAAGVVVVGVDDDPISCIAVDHAAIEAELHGWALRIVNVRRSGKDGAGERLLRRLTDRVHASAPSTPVTSRLAVGPDPAQHLLTEAADAGLLVVGHRRGAAATAFGRSVADRVGRQHTGPVMVVRMPGWPVGPEWGTRPIVVAVDDSEPSRAAVEFALAEAQVRGCDVTLLHIAGDGANLAHRLDTRTNVPVHHEIISGDPVTALLEASDKAAAVVIGRDGHGVLPGPLLIAASHVLPHRAHCPVFQVG</sequence>
<dbReference type="SUPFAM" id="SSF52402">
    <property type="entry name" value="Adenine nucleotide alpha hydrolases-like"/>
    <property type="match status" value="2"/>
</dbReference>
<dbReference type="PANTHER" id="PTHR46553:SF3">
    <property type="entry name" value="ADENINE NUCLEOTIDE ALPHA HYDROLASES-LIKE SUPERFAMILY PROTEIN"/>
    <property type="match status" value="1"/>
</dbReference>
<dbReference type="PANTHER" id="PTHR46553">
    <property type="entry name" value="ADENINE NUCLEOTIDE ALPHA HYDROLASES-LIKE SUPERFAMILY PROTEIN"/>
    <property type="match status" value="1"/>
</dbReference>
<dbReference type="RefSeq" id="WP_282767341.1">
    <property type="nucleotide sequence ID" value="NZ_JASCTH010000059.1"/>
</dbReference>
<accession>A0ABT6X219</accession>
<dbReference type="InterPro" id="IPR006015">
    <property type="entry name" value="Universal_stress_UspA"/>
</dbReference>
<evidence type="ECO:0000256" key="1">
    <source>
        <dbReference type="ARBA" id="ARBA00008791"/>
    </source>
</evidence>
<organism evidence="3 4">
    <name type="scientific">Actinoplanes sandaracinus</name>
    <dbReference type="NCBI Taxonomy" id="3045177"/>
    <lineage>
        <taxon>Bacteria</taxon>
        <taxon>Bacillati</taxon>
        <taxon>Actinomycetota</taxon>
        <taxon>Actinomycetes</taxon>
        <taxon>Micromonosporales</taxon>
        <taxon>Micromonosporaceae</taxon>
        <taxon>Actinoplanes</taxon>
    </lineage>
</organism>
<keyword evidence="4" id="KW-1185">Reference proteome</keyword>
<reference evidence="3 4" key="1">
    <citation type="submission" date="2023-05" db="EMBL/GenBank/DDBJ databases">
        <title>Actinoplanes sp. NEAU-A12 genome sequencing.</title>
        <authorList>
            <person name="Wang Z.-S."/>
        </authorList>
    </citation>
    <scope>NUCLEOTIDE SEQUENCE [LARGE SCALE GENOMIC DNA]</scope>
    <source>
        <strain evidence="3 4">NEAU-A12</strain>
    </source>
</reference>
<dbReference type="Gene3D" id="3.40.50.620">
    <property type="entry name" value="HUPs"/>
    <property type="match status" value="3"/>
</dbReference>
<gene>
    <name evidence="3" type="ORF">QLQ12_45625</name>
</gene>
<proteinExistence type="inferred from homology"/>
<name>A0ABT6X219_9ACTN</name>
<comment type="caution">
    <text evidence="3">The sequence shown here is derived from an EMBL/GenBank/DDBJ whole genome shotgun (WGS) entry which is preliminary data.</text>
</comment>
<dbReference type="EMBL" id="JASCTH010000059">
    <property type="protein sequence ID" value="MDI6105876.1"/>
    <property type="molecule type" value="Genomic_DNA"/>
</dbReference>
<evidence type="ECO:0000259" key="2">
    <source>
        <dbReference type="Pfam" id="PF00582"/>
    </source>
</evidence>